<accession>A0A2H2ZQ02</accession>
<dbReference type="AlphaFoldDB" id="A0A2H2ZQ02"/>
<feature type="binding site" evidence="6">
    <location>
        <position position="286"/>
    </location>
    <ligand>
        <name>Zn(2+)</name>
        <dbReference type="ChEBI" id="CHEBI:29105"/>
    </ligand>
</feature>
<dbReference type="Proteomes" id="UP000219286">
    <property type="component" value="Unassembled WGS sequence"/>
</dbReference>
<proteinExistence type="inferred from homology"/>
<feature type="binding site" evidence="6">
    <location>
        <position position="282"/>
    </location>
    <ligand>
        <name>Zn(2+)</name>
        <dbReference type="ChEBI" id="CHEBI:29105"/>
    </ligand>
</feature>
<keyword evidence="3 7" id="KW-0812">Transmembrane</keyword>
<dbReference type="PANTHER" id="PTHR20855:SF52">
    <property type="entry name" value="ADIPONECTIN RECEPTOR PROTEIN"/>
    <property type="match status" value="1"/>
</dbReference>
<feature type="transmembrane region" description="Helical" evidence="7">
    <location>
        <begin position="215"/>
        <end position="233"/>
    </location>
</feature>
<evidence type="ECO:0000313" key="9">
    <source>
        <dbReference type="Proteomes" id="UP000219286"/>
    </source>
</evidence>
<evidence type="ECO:0000256" key="5">
    <source>
        <dbReference type="ARBA" id="ARBA00023136"/>
    </source>
</evidence>
<feature type="transmembrane region" description="Helical" evidence="7">
    <location>
        <begin position="181"/>
        <end position="203"/>
    </location>
</feature>
<dbReference type="GO" id="GO:0016020">
    <property type="term" value="C:membrane"/>
    <property type="evidence" value="ECO:0007669"/>
    <property type="project" value="UniProtKB-SubCell"/>
</dbReference>
<dbReference type="InterPro" id="IPR004254">
    <property type="entry name" value="AdipoR/HlyIII-related"/>
</dbReference>
<feature type="transmembrane region" description="Helical" evidence="7">
    <location>
        <begin position="284"/>
        <end position="307"/>
    </location>
</feature>
<dbReference type="GO" id="GO:0046872">
    <property type="term" value="F:metal ion binding"/>
    <property type="evidence" value="ECO:0007669"/>
    <property type="project" value="UniProtKB-KW"/>
</dbReference>
<dbReference type="EMBL" id="LFMI01000794">
    <property type="protein sequence ID" value="OTA07728.1"/>
    <property type="molecule type" value="Genomic_DNA"/>
</dbReference>
<evidence type="ECO:0000256" key="4">
    <source>
        <dbReference type="ARBA" id="ARBA00022989"/>
    </source>
</evidence>
<gene>
    <name evidence="8" type="ORF">A9Z42_0086350</name>
</gene>
<dbReference type="SMR" id="A0A2H2ZQ02"/>
<dbReference type="GO" id="GO:0006882">
    <property type="term" value="P:intracellular zinc ion homeostasis"/>
    <property type="evidence" value="ECO:0007669"/>
    <property type="project" value="TreeGrafter"/>
</dbReference>
<dbReference type="GO" id="GO:0038023">
    <property type="term" value="F:signaling receptor activity"/>
    <property type="evidence" value="ECO:0007669"/>
    <property type="project" value="TreeGrafter"/>
</dbReference>
<comment type="subcellular location">
    <subcellularLocation>
        <location evidence="1">Membrane</location>
        <topology evidence="1">Multi-pass membrane protein</topology>
    </subcellularLocation>
</comment>
<keyword evidence="6" id="KW-0479">Metal-binding</keyword>
<keyword evidence="5 7" id="KW-0472">Membrane</keyword>
<reference evidence="8 9" key="1">
    <citation type="journal article" date="2015" name="Genome Announc.">
        <title>Genome sequence and annotation of Trichoderma parareesei, the ancestor of the cellulase producer Trichoderma reesei.</title>
        <authorList>
            <person name="Yang D."/>
            <person name="Pomraning K."/>
            <person name="Kopchinskiy A."/>
            <person name="Karimi Aghcheh R."/>
            <person name="Atanasova L."/>
            <person name="Chenthamara K."/>
            <person name="Baker S.E."/>
            <person name="Zhang R."/>
            <person name="Shen Q."/>
            <person name="Freitag M."/>
            <person name="Kubicek C.P."/>
            <person name="Druzhinina I.S."/>
        </authorList>
    </citation>
    <scope>NUCLEOTIDE SEQUENCE [LARGE SCALE GENOMIC DNA]</scope>
    <source>
        <strain evidence="8 9">CBS 125925</strain>
    </source>
</reference>
<comment type="caution">
    <text evidence="8">The sequence shown here is derived from an EMBL/GenBank/DDBJ whole genome shotgun (WGS) entry which is preliminary data.</text>
</comment>
<evidence type="ECO:0000313" key="8">
    <source>
        <dbReference type="EMBL" id="OTA07728.1"/>
    </source>
</evidence>
<evidence type="ECO:0000256" key="3">
    <source>
        <dbReference type="ARBA" id="ARBA00022692"/>
    </source>
</evidence>
<evidence type="ECO:0000256" key="2">
    <source>
        <dbReference type="ARBA" id="ARBA00007018"/>
    </source>
</evidence>
<comment type="similarity">
    <text evidence="2">Belongs to the ADIPOR family.</text>
</comment>
<evidence type="ECO:0000256" key="6">
    <source>
        <dbReference type="PIRSR" id="PIRSR604254-1"/>
    </source>
</evidence>
<sequence>MSLRKGASHSASQVSMEARNPLVKDSKPGHLWLRVPRLLYFHEIPSWQQDNEYLLSGYRPTSGSTWTSIAGLFYLHNQTINIYSHLVGAVVFCALPFYFYWNFYRFQPNAHLDDVIVISTYCLGVAVCFTFSATFHVMWNHSQPLTSFCNKLDYLGILVLMWGAGIPTVYYGFFCNQNLQWLYWMTTSSTALLCTVVTLHPRFISPLFRHWRACFYAGFGLSSVIFVVHGLLIHGWAVQKAHMSLTWMAWMATSNILGAAIYAARIPERWFPYTFDIFGASHQIFHVAVMVAAVIHFCGLLQAFTIIRSNAAVCFSS</sequence>
<dbReference type="OrthoDB" id="529367at2759"/>
<feature type="transmembrane region" description="Helical" evidence="7">
    <location>
        <begin position="245"/>
        <end position="264"/>
    </location>
</feature>
<keyword evidence="6" id="KW-0862">Zinc</keyword>
<keyword evidence="4 7" id="KW-1133">Transmembrane helix</keyword>
<feature type="binding site" evidence="6">
    <location>
        <position position="136"/>
    </location>
    <ligand>
        <name>Zn(2+)</name>
        <dbReference type="ChEBI" id="CHEBI:29105"/>
    </ligand>
</feature>
<feature type="transmembrane region" description="Helical" evidence="7">
    <location>
        <begin position="82"/>
        <end position="103"/>
    </location>
</feature>
<evidence type="ECO:0000256" key="7">
    <source>
        <dbReference type="SAM" id="Phobius"/>
    </source>
</evidence>
<protein>
    <submittedName>
        <fullName evidence="8">GCPR, mPR-type</fullName>
    </submittedName>
</protein>
<organism evidence="8 9">
    <name type="scientific">Trichoderma parareesei</name>
    <name type="common">Filamentous fungus</name>
    <dbReference type="NCBI Taxonomy" id="858221"/>
    <lineage>
        <taxon>Eukaryota</taxon>
        <taxon>Fungi</taxon>
        <taxon>Dikarya</taxon>
        <taxon>Ascomycota</taxon>
        <taxon>Pezizomycotina</taxon>
        <taxon>Sordariomycetes</taxon>
        <taxon>Hypocreomycetidae</taxon>
        <taxon>Hypocreales</taxon>
        <taxon>Hypocreaceae</taxon>
        <taxon>Trichoderma</taxon>
    </lineage>
</organism>
<dbReference type="Pfam" id="PF03006">
    <property type="entry name" value="HlyIII"/>
    <property type="match status" value="1"/>
</dbReference>
<feature type="transmembrane region" description="Helical" evidence="7">
    <location>
        <begin position="154"/>
        <end position="174"/>
    </location>
</feature>
<dbReference type="PANTHER" id="PTHR20855">
    <property type="entry name" value="ADIPOR/PROGESTIN RECEPTOR-RELATED"/>
    <property type="match status" value="1"/>
</dbReference>
<name>A0A2H2ZQ02_TRIPA</name>
<feature type="transmembrane region" description="Helical" evidence="7">
    <location>
        <begin position="115"/>
        <end position="139"/>
    </location>
</feature>
<keyword evidence="9" id="KW-1185">Reference proteome</keyword>
<evidence type="ECO:0000256" key="1">
    <source>
        <dbReference type="ARBA" id="ARBA00004141"/>
    </source>
</evidence>